<name>A0A699ZCC2_HAELA</name>
<accession>A0A699ZCC2</accession>
<sequence length="81" mass="8214">MLLPCCSAAAHWPAGCDLMTLPGRETGRGCALSCPSSQGGPGHTGCWSGVGCSQTALSQLPSQPAACRPPYCATAPGPWKR</sequence>
<proteinExistence type="predicted"/>
<evidence type="ECO:0000313" key="1">
    <source>
        <dbReference type="EMBL" id="GFH13122.1"/>
    </source>
</evidence>
<reference evidence="1 2" key="1">
    <citation type="submission" date="2020-02" db="EMBL/GenBank/DDBJ databases">
        <title>Draft genome sequence of Haematococcus lacustris strain NIES-144.</title>
        <authorList>
            <person name="Morimoto D."/>
            <person name="Nakagawa S."/>
            <person name="Yoshida T."/>
            <person name="Sawayama S."/>
        </authorList>
    </citation>
    <scope>NUCLEOTIDE SEQUENCE [LARGE SCALE GENOMIC DNA]</scope>
    <source>
        <strain evidence="1 2">NIES-144</strain>
    </source>
</reference>
<dbReference type="AlphaFoldDB" id="A0A699ZCC2"/>
<protein>
    <submittedName>
        <fullName evidence="1">Uncharacterized protein</fullName>
    </submittedName>
</protein>
<dbReference type="EMBL" id="BLLF01000577">
    <property type="protein sequence ID" value="GFH13122.1"/>
    <property type="molecule type" value="Genomic_DNA"/>
</dbReference>
<evidence type="ECO:0000313" key="2">
    <source>
        <dbReference type="Proteomes" id="UP000485058"/>
    </source>
</evidence>
<comment type="caution">
    <text evidence="1">The sequence shown here is derived from an EMBL/GenBank/DDBJ whole genome shotgun (WGS) entry which is preliminary data.</text>
</comment>
<organism evidence="1 2">
    <name type="scientific">Haematococcus lacustris</name>
    <name type="common">Green alga</name>
    <name type="synonym">Haematococcus pluvialis</name>
    <dbReference type="NCBI Taxonomy" id="44745"/>
    <lineage>
        <taxon>Eukaryota</taxon>
        <taxon>Viridiplantae</taxon>
        <taxon>Chlorophyta</taxon>
        <taxon>core chlorophytes</taxon>
        <taxon>Chlorophyceae</taxon>
        <taxon>CS clade</taxon>
        <taxon>Chlamydomonadales</taxon>
        <taxon>Haematococcaceae</taxon>
        <taxon>Haematococcus</taxon>
    </lineage>
</organism>
<keyword evidence="2" id="KW-1185">Reference proteome</keyword>
<gene>
    <name evidence="1" type="ORF">HaLaN_08943</name>
</gene>
<dbReference type="Proteomes" id="UP000485058">
    <property type="component" value="Unassembled WGS sequence"/>
</dbReference>